<organism evidence="3">
    <name type="scientific">viral metagenome</name>
    <dbReference type="NCBI Taxonomy" id="1070528"/>
    <lineage>
        <taxon>unclassified sequences</taxon>
        <taxon>metagenomes</taxon>
        <taxon>organismal metagenomes</taxon>
    </lineage>
</organism>
<dbReference type="AlphaFoldDB" id="A0A6C0CF15"/>
<dbReference type="EMBL" id="MN739398">
    <property type="protein sequence ID" value="QHT02742.1"/>
    <property type="molecule type" value="Genomic_DNA"/>
</dbReference>
<proteinExistence type="predicted"/>
<evidence type="ECO:0000256" key="2">
    <source>
        <dbReference type="SAM" id="MobiDB-lite"/>
    </source>
</evidence>
<feature type="compositionally biased region" description="Basic residues" evidence="2">
    <location>
        <begin position="1058"/>
        <end position="1117"/>
    </location>
</feature>
<protein>
    <submittedName>
        <fullName evidence="3">Uncharacterized protein</fullName>
    </submittedName>
</protein>
<feature type="coiled-coil region" evidence="1">
    <location>
        <begin position="834"/>
        <end position="883"/>
    </location>
</feature>
<name>A0A6C0CF15_9ZZZZ</name>
<evidence type="ECO:0000256" key="1">
    <source>
        <dbReference type="SAM" id="Coils"/>
    </source>
</evidence>
<keyword evidence="1" id="KW-0175">Coiled coil</keyword>
<feature type="coiled-coil region" evidence="1">
    <location>
        <begin position="174"/>
        <end position="202"/>
    </location>
</feature>
<accession>A0A6C0CF15</accession>
<feature type="region of interest" description="Disordered" evidence="2">
    <location>
        <begin position="1053"/>
        <end position="1117"/>
    </location>
</feature>
<evidence type="ECO:0000313" key="3">
    <source>
        <dbReference type="EMBL" id="QHT02742.1"/>
    </source>
</evidence>
<sequence>MATTSMLERILEVVNKPDPLGYTIYIGDKGSEAIYPCREKGEKELTTGNTPCLNLFWLVVTLHILQENNASQTVSVRHGGLDATVAESGYNTPGNILSVYKPYLIEKFEDRSVTYNTDLTINNFIKAIASNTHRWKQTKVDDSSIKQIIIKVWKTINPTMEKDHITVISSRESAKKKEDKAAKAAEKASKAAEKKAQKAVEKAELNAMLDAIAVTNREEKEAKAAKIAFTREQQAAIHEVENVIGEHSLITMNFADQEKFPGYIVFVKQRQSLSQQAQIDLQTTLKKKPAKELATIAKKFGVKNATTDEMIRGIIYAKVAKNKGKYNIRSIGGFLPDETLMNLYSKVTLLDSHKELCDYDDVRNVKIYKNNDVLVENPCGSSSRPSLSSTSSVRSSTSRRSSTSSTSPTSPTSPTSSPGSPLIPQPVRRWRYEDKTPPCLKNLMKNISKEDTVGIMCLGDNIAFKYVEEYMLKFSHDTYHIANHLYQYLRRLENLTDFDKEDYDSCKSMFDDFLKLYKTSLNKTSLNRTIDGVTDELGVTDLNKLKSPELKQIANNMGMREPVILGKKFGRYIKVSMNDKEYCIDSEAPFAVLEGSAEAASNAGAKHTQVGMWNPATPKIINFSDKIYSDFISESCKKALGLFLKYSYHGTNHTNILYSLFNTNIDEYFEHYGKILRFIDDLETEMKELQAKYRELLGQIVADKNLLTAHEETEEELNTTRAIVEAKTKPSEKTKEGKETLEKTLLKRSEDNALDIYKIKEQISDIFASVIEENLREQNRIVEEIRAATNLLGDDRNLQTYLKQNLTAEQASALEDALGTGLVKTLMGVSTKNKDKYQEKLNEMITELSKEKQMEITTNTNNLEILKKEILVLNKAFTEYQHEKVKWLNSDGEFEKQYEGLDQVLKTQLISLTKLHQELIMITEALAEHGEGLKVENDKITRLQSKLDNLKTELHKRYDIYQAYGIADFEEFSKYSEDNFIVLNLNKKMMTLLESFLNFFLDYIPDFESLFEGLNEYKNFFDLYFNECLNNVYIYLDTNSYFKLGDYLMATEPSSGGGRKRKISKRRKKVSRTRKKVSRTRKKVSRTRKKVSRTRKKVSRTRKKVSRTRKKVKRTKR</sequence>
<reference evidence="3" key="1">
    <citation type="journal article" date="2020" name="Nature">
        <title>Giant virus diversity and host interactions through global metagenomics.</title>
        <authorList>
            <person name="Schulz F."/>
            <person name="Roux S."/>
            <person name="Paez-Espino D."/>
            <person name="Jungbluth S."/>
            <person name="Walsh D.A."/>
            <person name="Denef V.J."/>
            <person name="McMahon K.D."/>
            <person name="Konstantinidis K.T."/>
            <person name="Eloe-Fadrosh E.A."/>
            <person name="Kyrpides N.C."/>
            <person name="Woyke T."/>
        </authorList>
    </citation>
    <scope>NUCLEOTIDE SEQUENCE</scope>
    <source>
        <strain evidence="3">GVMAG-M-3300020595-32</strain>
    </source>
</reference>
<feature type="compositionally biased region" description="Low complexity" evidence="2">
    <location>
        <begin position="381"/>
        <end position="420"/>
    </location>
</feature>
<feature type="region of interest" description="Disordered" evidence="2">
    <location>
        <begin position="379"/>
        <end position="427"/>
    </location>
</feature>